<reference evidence="9" key="1">
    <citation type="journal article" date="2019" name="BMC Genomics">
        <title>A new reference genome for Sorghum bicolor reveals high levels of sequence similarity between sweet and grain genotypes: implications for the genetics of sugar metabolism.</title>
        <authorList>
            <person name="Cooper E.A."/>
            <person name="Brenton Z.W."/>
            <person name="Flinn B.S."/>
            <person name="Jenkins J."/>
            <person name="Shu S."/>
            <person name="Flowers D."/>
            <person name="Luo F."/>
            <person name="Wang Y."/>
            <person name="Xia P."/>
            <person name="Barry K."/>
            <person name="Daum C."/>
            <person name="Lipzen A."/>
            <person name="Yoshinaga Y."/>
            <person name="Schmutz J."/>
            <person name="Saski C."/>
            <person name="Vermerris W."/>
            <person name="Kresovich S."/>
        </authorList>
    </citation>
    <scope>NUCLEOTIDE SEQUENCE</scope>
</reference>
<feature type="transmembrane region" description="Helical" evidence="7">
    <location>
        <begin position="273"/>
        <end position="294"/>
    </location>
</feature>
<evidence type="ECO:0000256" key="4">
    <source>
        <dbReference type="ARBA" id="ARBA00022989"/>
    </source>
</evidence>
<gene>
    <name evidence="9" type="ORF">BDA96_02G341600</name>
</gene>
<dbReference type="Gene3D" id="1.25.40.20">
    <property type="entry name" value="Ankyrin repeat-containing domain"/>
    <property type="match status" value="1"/>
</dbReference>
<evidence type="ECO:0000259" key="8">
    <source>
        <dbReference type="Pfam" id="PF13962"/>
    </source>
</evidence>
<accession>A0A921UUJ7</accession>
<keyword evidence="3" id="KW-0677">Repeat</keyword>
<feature type="transmembrane region" description="Helical" evidence="7">
    <location>
        <begin position="355"/>
        <end position="376"/>
    </location>
</feature>
<dbReference type="SMART" id="SM00248">
    <property type="entry name" value="ANK"/>
    <property type="match status" value="4"/>
</dbReference>
<protein>
    <recommendedName>
        <fullName evidence="8">PGG domain-containing protein</fullName>
    </recommendedName>
</protein>
<dbReference type="Pfam" id="PF13962">
    <property type="entry name" value="PGG"/>
    <property type="match status" value="1"/>
</dbReference>
<evidence type="ECO:0000256" key="5">
    <source>
        <dbReference type="ARBA" id="ARBA00023043"/>
    </source>
</evidence>
<keyword evidence="2 7" id="KW-0812">Transmembrane</keyword>
<dbReference type="PANTHER" id="PTHR24186:SF50">
    <property type="entry name" value="ANKYRIN REPEAT-CONTAINING PROTEIN ITN1-LIKE ISOFORM X1"/>
    <property type="match status" value="1"/>
</dbReference>
<dbReference type="GO" id="GO:0016020">
    <property type="term" value="C:membrane"/>
    <property type="evidence" value="ECO:0007669"/>
    <property type="project" value="UniProtKB-SubCell"/>
</dbReference>
<evidence type="ECO:0000256" key="2">
    <source>
        <dbReference type="ARBA" id="ARBA00022692"/>
    </source>
</evidence>
<feature type="transmembrane region" description="Helical" evidence="7">
    <location>
        <begin position="314"/>
        <end position="335"/>
    </location>
</feature>
<comment type="caution">
    <text evidence="9">The sequence shown here is derived from an EMBL/GenBank/DDBJ whole genome shotgun (WGS) entry which is preliminary data.</text>
</comment>
<dbReference type="InterPro" id="IPR026961">
    <property type="entry name" value="PGG_dom"/>
</dbReference>
<dbReference type="AlphaFoldDB" id="A0A921UUJ7"/>
<proteinExistence type="predicted"/>
<keyword evidence="6 7" id="KW-0472">Membrane</keyword>
<dbReference type="PANTHER" id="PTHR24186">
    <property type="entry name" value="PROTEIN PHOSPHATASE 1 REGULATORY SUBUNIT"/>
    <property type="match status" value="1"/>
</dbReference>
<evidence type="ECO:0000256" key="6">
    <source>
        <dbReference type="ARBA" id="ARBA00023136"/>
    </source>
</evidence>
<evidence type="ECO:0000256" key="3">
    <source>
        <dbReference type="ARBA" id="ARBA00022737"/>
    </source>
</evidence>
<sequence length="475" mass="49884">MSEAAATLVEFGPEQVTLGTDLFRVLTTGEVPRLVELLNASGEGGPQAADGHVAIKVNGGAVSPGAGTGSLLGVTSNGNTALHLVASRGHAELTAFVCDSAPSLVATRNKGLDTPLHLHCAARAGSKGVVACLLSKMRTAVGGPDEAAALRARNCLGATALLEAVRLSRAGVVDLLMAEAPELASVTTEDGVSPLYLAAEVWSDEMVRLLLRPSPDGTPSPASFAGRDGQTALHSAATISKDKKPTDFSQKKIEANEEEASNNEDNMTKTGTIASVLIATVAFTAAFTVPGGFIADDHPSAGTSILAKRFAFRAFVVSDTMAFVSSILATCFLIYGGAREIPRNHRSWYNSLASGLVPVAAQFMIAAFAFAFHLVLGHANRGLIVFVYAVCLATVLFCFPGIWVPLHLGLAKAVWRRAGWRGLANVHERPSSLVQLFWCFATSFLFENLGRPLFVVLISVTFIVAIALNIALPSY</sequence>
<evidence type="ECO:0000256" key="7">
    <source>
        <dbReference type="SAM" id="Phobius"/>
    </source>
</evidence>
<keyword evidence="5" id="KW-0040">ANK repeat</keyword>
<keyword evidence="4 7" id="KW-1133">Transmembrane helix</keyword>
<comment type="subcellular location">
    <subcellularLocation>
        <location evidence="1">Membrane</location>
        <topology evidence="1">Multi-pass membrane protein</topology>
    </subcellularLocation>
</comment>
<evidence type="ECO:0000313" key="10">
    <source>
        <dbReference type="Proteomes" id="UP000807115"/>
    </source>
</evidence>
<feature type="transmembrane region" description="Helical" evidence="7">
    <location>
        <begin position="453"/>
        <end position="472"/>
    </location>
</feature>
<evidence type="ECO:0000313" key="9">
    <source>
        <dbReference type="EMBL" id="KAG0545202.1"/>
    </source>
</evidence>
<feature type="transmembrane region" description="Helical" evidence="7">
    <location>
        <begin position="383"/>
        <end position="406"/>
    </location>
</feature>
<dbReference type="EMBL" id="CM027681">
    <property type="protein sequence ID" value="KAG0545202.1"/>
    <property type="molecule type" value="Genomic_DNA"/>
</dbReference>
<name>A0A921UUJ7_SORBI</name>
<organism evidence="9 10">
    <name type="scientific">Sorghum bicolor</name>
    <name type="common">Sorghum</name>
    <name type="synonym">Sorghum vulgare</name>
    <dbReference type="NCBI Taxonomy" id="4558"/>
    <lineage>
        <taxon>Eukaryota</taxon>
        <taxon>Viridiplantae</taxon>
        <taxon>Streptophyta</taxon>
        <taxon>Embryophyta</taxon>
        <taxon>Tracheophyta</taxon>
        <taxon>Spermatophyta</taxon>
        <taxon>Magnoliopsida</taxon>
        <taxon>Liliopsida</taxon>
        <taxon>Poales</taxon>
        <taxon>Poaceae</taxon>
        <taxon>PACMAD clade</taxon>
        <taxon>Panicoideae</taxon>
        <taxon>Andropogonodae</taxon>
        <taxon>Andropogoneae</taxon>
        <taxon>Sorghinae</taxon>
        <taxon>Sorghum</taxon>
    </lineage>
</organism>
<reference evidence="9" key="2">
    <citation type="submission" date="2020-10" db="EMBL/GenBank/DDBJ databases">
        <authorList>
            <person name="Cooper E.A."/>
            <person name="Brenton Z.W."/>
            <person name="Flinn B.S."/>
            <person name="Jenkins J."/>
            <person name="Shu S."/>
            <person name="Flowers D."/>
            <person name="Luo F."/>
            <person name="Wang Y."/>
            <person name="Xia P."/>
            <person name="Barry K."/>
            <person name="Daum C."/>
            <person name="Lipzen A."/>
            <person name="Yoshinaga Y."/>
            <person name="Schmutz J."/>
            <person name="Saski C."/>
            <person name="Vermerris W."/>
            <person name="Kresovich S."/>
        </authorList>
    </citation>
    <scope>NUCLEOTIDE SEQUENCE</scope>
</reference>
<dbReference type="InterPro" id="IPR002110">
    <property type="entry name" value="Ankyrin_rpt"/>
</dbReference>
<dbReference type="Proteomes" id="UP000807115">
    <property type="component" value="Chromosome 2"/>
</dbReference>
<evidence type="ECO:0000256" key="1">
    <source>
        <dbReference type="ARBA" id="ARBA00004141"/>
    </source>
</evidence>
<feature type="domain" description="PGG" evidence="8">
    <location>
        <begin position="263"/>
        <end position="374"/>
    </location>
</feature>
<dbReference type="InterPro" id="IPR036770">
    <property type="entry name" value="Ankyrin_rpt-contain_sf"/>
</dbReference>
<dbReference type="SUPFAM" id="SSF48403">
    <property type="entry name" value="Ankyrin repeat"/>
    <property type="match status" value="1"/>
</dbReference>